<sequence>MAIRSSTLLRGERSSCLLPPFTPPALLEETSQQQQTPPALCIAISADESILRVLCERGQSYNAVDALFRTHTSLSLPTYLSLLKASIRSNCLPLATCTCAHITLHGIPLHGFLGDYLVMALAKCGAIDDARCISSGLPHLTVFSWTSIISAYADSGRGLEALEAWQQMQNYRVDPDSFTFLSLFKACIAIPDIEKGRSLHAIALQKGFTSNVFVGNAILNMYGSYGLLSEAENAFAELCYRTTGSWNLLLAATIEHGQWRKALDLHRQMEDDGAEPDSFTFVSLFKACSSIPDLLHGRKLLAYAKRKGLDSNLFVGNTILNMYRKCGAPISEAETAFSGMSDRNLVSWTGMLSAYVDYDEGEKALRLYRQMRKEGVLPDQATFGLVLRACIILLQTDDHGASKGLREGCLLEIGQALHADARRDNIHLDTVTATGFVTMYGKFGRLPNAEHVISTLEHLDIVAWNAMLSAYVEKRQGEKALLLYAHMQKEGISSNDITFMTVLQACGMLGENRESYLNRRPYDIIALEVAQSIHMDIFTRGIETSLPIANTLVSVYGKCSALVEAESVFNATPECDIVSWNAMLSACTVAGQGERALHLYEKMIEACATPDEVTHIGIIQACGETGSLETCRKVHFVVLFSEYDRILAVAVTLMDAYGNLARSMDAQVIFDYILHPNVVPWNACIASHAGEGDCHASLRLLGLMNHSLINPNIVTLTSILSICSHSGLVAEGFRYIEFMRIAYDIPLDRTHFKLMIDLLGRAEDFDRIGFLLDRLPVLMHADPVIWQCVLDASTTAGHLELGKQALDYIFSFQPCQS</sequence>
<dbReference type="FunFam" id="1.25.40.10:FF:000344">
    <property type="entry name" value="Pentatricopeptide repeat-containing protein"/>
    <property type="match status" value="1"/>
</dbReference>
<dbReference type="Pfam" id="PF13041">
    <property type="entry name" value="PPR_2"/>
    <property type="match status" value="5"/>
</dbReference>
<gene>
    <name evidence="3" type="ORF">GOP47_0011866</name>
</gene>
<dbReference type="PANTHER" id="PTHR47926">
    <property type="entry name" value="PENTATRICOPEPTIDE REPEAT-CONTAINING PROTEIN"/>
    <property type="match status" value="1"/>
</dbReference>
<accession>A0A9D4ZFS8</accession>
<evidence type="ECO:0000256" key="1">
    <source>
        <dbReference type="ARBA" id="ARBA00022737"/>
    </source>
</evidence>
<dbReference type="InterPro" id="IPR002885">
    <property type="entry name" value="PPR_rpt"/>
</dbReference>
<feature type="repeat" description="PPR" evidence="2">
    <location>
        <begin position="242"/>
        <end position="276"/>
    </location>
</feature>
<dbReference type="Gene3D" id="1.25.40.10">
    <property type="entry name" value="Tetratricopeptide repeat domain"/>
    <property type="match status" value="6"/>
</dbReference>
<evidence type="ECO:0000313" key="3">
    <source>
        <dbReference type="EMBL" id="KAI5073853.1"/>
    </source>
</evidence>
<evidence type="ECO:0000313" key="4">
    <source>
        <dbReference type="Proteomes" id="UP000886520"/>
    </source>
</evidence>
<dbReference type="InterPro" id="IPR011990">
    <property type="entry name" value="TPR-like_helical_dom_sf"/>
</dbReference>
<dbReference type="NCBIfam" id="TIGR00756">
    <property type="entry name" value="PPR"/>
    <property type="match status" value="5"/>
</dbReference>
<organism evidence="3 4">
    <name type="scientific">Adiantum capillus-veneris</name>
    <name type="common">Maidenhair fern</name>
    <dbReference type="NCBI Taxonomy" id="13818"/>
    <lineage>
        <taxon>Eukaryota</taxon>
        <taxon>Viridiplantae</taxon>
        <taxon>Streptophyta</taxon>
        <taxon>Embryophyta</taxon>
        <taxon>Tracheophyta</taxon>
        <taxon>Polypodiopsida</taxon>
        <taxon>Polypodiidae</taxon>
        <taxon>Polypodiales</taxon>
        <taxon>Pteridineae</taxon>
        <taxon>Pteridaceae</taxon>
        <taxon>Vittarioideae</taxon>
        <taxon>Adiantum</taxon>
    </lineage>
</organism>
<dbReference type="AlphaFoldDB" id="A0A9D4ZFS8"/>
<evidence type="ECO:0000256" key="2">
    <source>
        <dbReference type="PROSITE-ProRule" id="PRU00708"/>
    </source>
</evidence>
<dbReference type="PROSITE" id="PS51375">
    <property type="entry name" value="PPR"/>
    <property type="match status" value="5"/>
</dbReference>
<dbReference type="PANTHER" id="PTHR47926:SF347">
    <property type="entry name" value="PENTATRICOPEPTIDE REPEAT-CONTAINING PROTEIN"/>
    <property type="match status" value="1"/>
</dbReference>
<dbReference type="InterPro" id="IPR046960">
    <property type="entry name" value="PPR_At4g14850-like_plant"/>
</dbReference>
<feature type="repeat" description="PPR" evidence="2">
    <location>
        <begin position="460"/>
        <end position="494"/>
    </location>
</feature>
<feature type="repeat" description="PPR" evidence="2">
    <location>
        <begin position="576"/>
        <end position="610"/>
    </location>
</feature>
<dbReference type="GO" id="GO:0003723">
    <property type="term" value="F:RNA binding"/>
    <property type="evidence" value="ECO:0007669"/>
    <property type="project" value="InterPro"/>
</dbReference>
<dbReference type="GO" id="GO:0009451">
    <property type="term" value="P:RNA modification"/>
    <property type="evidence" value="ECO:0007669"/>
    <property type="project" value="InterPro"/>
</dbReference>
<protein>
    <recommendedName>
        <fullName evidence="5">Pentatricopeptide repeat-containing protein</fullName>
    </recommendedName>
</protein>
<name>A0A9D4ZFS8_ADICA</name>
<dbReference type="EMBL" id="JABFUD020000011">
    <property type="protein sequence ID" value="KAI5073853.1"/>
    <property type="molecule type" value="Genomic_DNA"/>
</dbReference>
<feature type="repeat" description="PPR" evidence="2">
    <location>
        <begin position="344"/>
        <end position="378"/>
    </location>
</feature>
<reference evidence="3" key="1">
    <citation type="submission" date="2021-01" db="EMBL/GenBank/DDBJ databases">
        <title>Adiantum capillus-veneris genome.</title>
        <authorList>
            <person name="Fang Y."/>
            <person name="Liao Q."/>
        </authorList>
    </citation>
    <scope>NUCLEOTIDE SEQUENCE</scope>
    <source>
        <strain evidence="3">H3</strain>
        <tissue evidence="3">Leaf</tissue>
    </source>
</reference>
<comment type="caution">
    <text evidence="3">The sequence shown here is derived from an EMBL/GenBank/DDBJ whole genome shotgun (WGS) entry which is preliminary data.</text>
</comment>
<dbReference type="Proteomes" id="UP000886520">
    <property type="component" value="Chromosome 11"/>
</dbReference>
<keyword evidence="1" id="KW-0677">Repeat</keyword>
<proteinExistence type="predicted"/>
<evidence type="ECO:0008006" key="5">
    <source>
        <dbReference type="Google" id="ProtNLM"/>
    </source>
</evidence>
<dbReference type="Pfam" id="PF13812">
    <property type="entry name" value="PPR_3"/>
    <property type="match status" value="1"/>
</dbReference>
<feature type="repeat" description="PPR" evidence="2">
    <location>
        <begin position="141"/>
        <end position="175"/>
    </location>
</feature>
<dbReference type="OrthoDB" id="185373at2759"/>
<keyword evidence="4" id="KW-1185">Reference proteome</keyword>